<name>A0A9Q1FHX0_SYNKA</name>
<proteinExistence type="predicted"/>
<evidence type="ECO:0000313" key="2">
    <source>
        <dbReference type="Proteomes" id="UP001152622"/>
    </source>
</evidence>
<dbReference type="AlphaFoldDB" id="A0A9Q1FHX0"/>
<gene>
    <name evidence="1" type="ORF">SKAU_G00155890</name>
</gene>
<dbReference type="Proteomes" id="UP001152622">
    <property type="component" value="Chromosome 5"/>
</dbReference>
<evidence type="ECO:0000313" key="1">
    <source>
        <dbReference type="EMBL" id="KAJ8359064.1"/>
    </source>
</evidence>
<comment type="caution">
    <text evidence="1">The sequence shown here is derived from an EMBL/GenBank/DDBJ whole genome shotgun (WGS) entry which is preliminary data.</text>
</comment>
<protein>
    <submittedName>
        <fullName evidence="1">Uncharacterized protein</fullName>
    </submittedName>
</protein>
<reference evidence="1" key="1">
    <citation type="journal article" date="2023" name="Science">
        <title>Genome structures resolve the early diversification of teleost fishes.</title>
        <authorList>
            <person name="Parey E."/>
            <person name="Louis A."/>
            <person name="Montfort J."/>
            <person name="Bouchez O."/>
            <person name="Roques C."/>
            <person name="Iampietro C."/>
            <person name="Lluch J."/>
            <person name="Castinel A."/>
            <person name="Donnadieu C."/>
            <person name="Desvignes T."/>
            <person name="Floi Bucao C."/>
            <person name="Jouanno E."/>
            <person name="Wen M."/>
            <person name="Mejri S."/>
            <person name="Dirks R."/>
            <person name="Jansen H."/>
            <person name="Henkel C."/>
            <person name="Chen W.J."/>
            <person name="Zahm M."/>
            <person name="Cabau C."/>
            <person name="Klopp C."/>
            <person name="Thompson A.W."/>
            <person name="Robinson-Rechavi M."/>
            <person name="Braasch I."/>
            <person name="Lecointre G."/>
            <person name="Bobe J."/>
            <person name="Postlethwait J.H."/>
            <person name="Berthelot C."/>
            <person name="Roest Crollius H."/>
            <person name="Guiguen Y."/>
        </authorList>
    </citation>
    <scope>NUCLEOTIDE SEQUENCE</scope>
    <source>
        <strain evidence="1">WJC10195</strain>
    </source>
</reference>
<keyword evidence="2" id="KW-1185">Reference proteome</keyword>
<dbReference type="EMBL" id="JAINUF010000005">
    <property type="protein sequence ID" value="KAJ8359064.1"/>
    <property type="molecule type" value="Genomic_DNA"/>
</dbReference>
<sequence>MSSGPEIEWSSTGSFLTLLPFQGIELGPLQNYQVPLSVVLLLEVLPDPSTWTFFCIQSGHGPGIPIHCGNSFHPTWRDPRCPHTAPLLLPCLNSYRKATSWKHLGSLLIYLRPLLCQWTIQNLGLLSAYGLWEEARASLSQQRWQLERAENQCSMGRGAQGVDEVSEIAALTQG</sequence>
<organism evidence="1 2">
    <name type="scientific">Synaphobranchus kaupii</name>
    <name type="common">Kaup's arrowtooth eel</name>
    <dbReference type="NCBI Taxonomy" id="118154"/>
    <lineage>
        <taxon>Eukaryota</taxon>
        <taxon>Metazoa</taxon>
        <taxon>Chordata</taxon>
        <taxon>Craniata</taxon>
        <taxon>Vertebrata</taxon>
        <taxon>Euteleostomi</taxon>
        <taxon>Actinopterygii</taxon>
        <taxon>Neopterygii</taxon>
        <taxon>Teleostei</taxon>
        <taxon>Anguilliformes</taxon>
        <taxon>Synaphobranchidae</taxon>
        <taxon>Synaphobranchus</taxon>
    </lineage>
</organism>
<accession>A0A9Q1FHX0</accession>